<accession>A0A7C2Z6P9</accession>
<proteinExistence type="predicted"/>
<dbReference type="PANTHER" id="PTHR30386:SF26">
    <property type="entry name" value="TRANSPORT PROTEIN COMB"/>
    <property type="match status" value="1"/>
</dbReference>
<dbReference type="Gene3D" id="2.40.30.170">
    <property type="match status" value="1"/>
</dbReference>
<dbReference type="GO" id="GO:1990961">
    <property type="term" value="P:xenobiotic detoxification by transmembrane export across the plasma membrane"/>
    <property type="evidence" value="ECO:0007669"/>
    <property type="project" value="InterPro"/>
</dbReference>
<dbReference type="PANTHER" id="PTHR30386">
    <property type="entry name" value="MEMBRANE FUSION SUBUNIT OF EMRAB-TOLC MULTIDRUG EFFLUX PUMP"/>
    <property type="match status" value="1"/>
</dbReference>
<evidence type="ECO:0000256" key="3">
    <source>
        <dbReference type="ARBA" id="ARBA00022989"/>
    </source>
</evidence>
<dbReference type="AlphaFoldDB" id="A0A7C2Z6P9"/>
<comment type="subcellular location">
    <subcellularLocation>
        <location evidence="1">Membrane</location>
        <topology evidence="1">Single-pass membrane protein</topology>
    </subcellularLocation>
</comment>
<dbReference type="Gene3D" id="6.10.140.1990">
    <property type="match status" value="1"/>
</dbReference>
<dbReference type="Gene3D" id="2.40.50.100">
    <property type="match status" value="1"/>
</dbReference>
<keyword evidence="4" id="KW-0472">Membrane</keyword>
<evidence type="ECO:0000256" key="4">
    <source>
        <dbReference type="ARBA" id="ARBA00023136"/>
    </source>
</evidence>
<keyword evidence="2" id="KW-0812">Transmembrane</keyword>
<dbReference type="InterPro" id="IPR030190">
    <property type="entry name" value="MacA_alpha-hairpin_sf"/>
</dbReference>
<protein>
    <submittedName>
        <fullName evidence="7">HlyD family efflux transporter periplasmic adaptor subunit</fullName>
    </submittedName>
</protein>
<comment type="caution">
    <text evidence="7">The sequence shown here is derived from an EMBL/GenBank/DDBJ whole genome shotgun (WGS) entry which is preliminary data.</text>
</comment>
<feature type="coiled-coil region" evidence="5">
    <location>
        <begin position="83"/>
        <end position="239"/>
    </location>
</feature>
<reference evidence="7" key="1">
    <citation type="journal article" date="2020" name="mSystems">
        <title>Genome- and Community-Level Interaction Insights into Carbon Utilization and Element Cycling Functions of Hydrothermarchaeota in Hydrothermal Sediment.</title>
        <authorList>
            <person name="Zhou Z."/>
            <person name="Liu Y."/>
            <person name="Xu W."/>
            <person name="Pan J."/>
            <person name="Luo Z.H."/>
            <person name="Li M."/>
        </authorList>
    </citation>
    <scope>NUCLEOTIDE SEQUENCE [LARGE SCALE GENOMIC DNA]</scope>
    <source>
        <strain evidence="7">SpSt-132</strain>
    </source>
</reference>
<evidence type="ECO:0000259" key="6">
    <source>
        <dbReference type="Pfam" id="PF25973"/>
    </source>
</evidence>
<dbReference type="Pfam" id="PF25973">
    <property type="entry name" value="BSH_CzcB"/>
    <property type="match status" value="1"/>
</dbReference>
<dbReference type="SUPFAM" id="SSF51230">
    <property type="entry name" value="Single hybrid motif"/>
    <property type="match status" value="1"/>
</dbReference>
<name>A0A7C2Z6P9_9AQUI</name>
<evidence type="ECO:0000256" key="5">
    <source>
        <dbReference type="SAM" id="Coils"/>
    </source>
</evidence>
<dbReference type="InterPro" id="IPR058647">
    <property type="entry name" value="BSH_CzcB-like"/>
</dbReference>
<gene>
    <name evidence="7" type="ORF">ENO47_07470</name>
</gene>
<keyword evidence="3" id="KW-1133">Transmembrane helix</keyword>
<evidence type="ECO:0000256" key="1">
    <source>
        <dbReference type="ARBA" id="ARBA00004167"/>
    </source>
</evidence>
<evidence type="ECO:0000313" key="7">
    <source>
        <dbReference type="EMBL" id="HEW46484.1"/>
    </source>
</evidence>
<sequence length="372" mass="41957">MKRLGITILIILLLVFSFFSYRWIKHRMDYAISDAVFVRSDSMSNVAFEVDGRVVEVYKDVGDRVNAGEPLARLEDTDYKIAVKGLENSISSLEAQISALKVQRERIAKQVGLRVGAVKDSVEELKEKKRALLGQREEMKAQLDQLSKDRERLKNLLEKGLVPSQRFEQVDTQYKVFLSRLSALEANIRELDISLQRLEKEYGIAKAEELSLIEIDKKIDAMEGELKGLKVRLEKARLDLKRTVLVSPFDGIVAKRFVSVGDTVKAGQPAFSLIKENSYYVEVLLEEDKLRGVKVGSKAYIRLDAYPKVVFEGVVEEISPASAATFALVPRDISAGEFTKVVQRIPVKIRIKKGNLSLLRVGMGGRVEIKRE</sequence>
<dbReference type="InterPro" id="IPR011053">
    <property type="entry name" value="Single_hybrid_motif"/>
</dbReference>
<keyword evidence="5" id="KW-0175">Coiled coil</keyword>
<dbReference type="EMBL" id="DSFP01000065">
    <property type="protein sequence ID" value="HEW46484.1"/>
    <property type="molecule type" value="Genomic_DNA"/>
</dbReference>
<dbReference type="GO" id="GO:0019898">
    <property type="term" value="C:extrinsic component of membrane"/>
    <property type="evidence" value="ECO:0007669"/>
    <property type="project" value="InterPro"/>
</dbReference>
<dbReference type="SUPFAM" id="SSF111369">
    <property type="entry name" value="HlyD-like secretion proteins"/>
    <property type="match status" value="1"/>
</dbReference>
<evidence type="ECO:0000256" key="2">
    <source>
        <dbReference type="ARBA" id="ARBA00022692"/>
    </source>
</evidence>
<feature type="domain" description="CzcB-like barrel-sandwich hybrid" evidence="6">
    <location>
        <begin position="44"/>
        <end position="272"/>
    </location>
</feature>
<dbReference type="GO" id="GO:1990195">
    <property type="term" value="C:macrolide transmembrane transporter complex"/>
    <property type="evidence" value="ECO:0007669"/>
    <property type="project" value="InterPro"/>
</dbReference>
<organism evidence="7">
    <name type="scientific">Hydrogenobacter sp</name>
    <dbReference type="NCBI Taxonomy" id="2152829"/>
    <lineage>
        <taxon>Bacteria</taxon>
        <taxon>Pseudomonadati</taxon>
        <taxon>Aquificota</taxon>
        <taxon>Aquificia</taxon>
        <taxon>Aquificales</taxon>
        <taxon>Aquificaceae</taxon>
        <taxon>Hydrogenobacter</taxon>
    </lineage>
</organism>
<dbReference type="InterPro" id="IPR050739">
    <property type="entry name" value="MFP"/>
</dbReference>
<dbReference type="PRINTS" id="PR01490">
    <property type="entry name" value="RTXTOXIND"/>
</dbReference>